<dbReference type="AlphaFoldDB" id="A0AAN1XU91"/>
<dbReference type="GO" id="GO:0046872">
    <property type="term" value="F:metal ion binding"/>
    <property type="evidence" value="ECO:0007669"/>
    <property type="project" value="InterPro"/>
</dbReference>
<accession>A0AAN1XU91</accession>
<dbReference type="PANTHER" id="PTHR33677:SF5">
    <property type="entry name" value="TRANSCRIPTIONAL REPRESSOR FRMR"/>
    <property type="match status" value="1"/>
</dbReference>
<dbReference type="InterPro" id="IPR038390">
    <property type="entry name" value="Metal_Tscrpt_repr_sf"/>
</dbReference>
<dbReference type="Pfam" id="PF02583">
    <property type="entry name" value="Trns_repr_metal"/>
    <property type="match status" value="1"/>
</dbReference>
<name>A0AAN1XU91_UNVUL</name>
<dbReference type="Gene3D" id="1.20.58.1000">
    <property type="entry name" value="Metal-sensitive repressor, helix protomer"/>
    <property type="match status" value="1"/>
</dbReference>
<keyword evidence="2" id="KW-1185">Reference proteome</keyword>
<dbReference type="CDD" id="cd10148">
    <property type="entry name" value="CsoR-like_DUF156"/>
    <property type="match status" value="1"/>
</dbReference>
<dbReference type="KEGG" id="vab:WPS_09170"/>
<dbReference type="PANTHER" id="PTHR33677">
    <property type="entry name" value="TRANSCRIPTIONAL REPRESSOR FRMR-RELATED"/>
    <property type="match status" value="1"/>
</dbReference>
<dbReference type="GO" id="GO:0003677">
    <property type="term" value="F:DNA binding"/>
    <property type="evidence" value="ECO:0007669"/>
    <property type="project" value="InterPro"/>
</dbReference>
<dbReference type="Proteomes" id="UP001317532">
    <property type="component" value="Chromosome"/>
</dbReference>
<dbReference type="EMBL" id="AP025523">
    <property type="protein sequence ID" value="BDE05641.1"/>
    <property type="molecule type" value="Genomic_DNA"/>
</dbReference>
<reference evidence="1 2" key="1">
    <citation type="journal article" date="2022" name="ISME Commun">
        <title>Vulcanimicrobium alpinus gen. nov. sp. nov., the first cultivated representative of the candidate phylum 'Eremiobacterota', is a metabolically versatile aerobic anoxygenic phototroph.</title>
        <authorList>
            <person name="Yabe S."/>
            <person name="Muto K."/>
            <person name="Abe K."/>
            <person name="Yokota A."/>
            <person name="Staudigel H."/>
            <person name="Tebo B.M."/>
        </authorList>
    </citation>
    <scope>NUCLEOTIDE SEQUENCE [LARGE SCALE GENOMIC DNA]</scope>
    <source>
        <strain evidence="1 2">WC8-2</strain>
    </source>
</reference>
<protein>
    <recommendedName>
        <fullName evidence="3">Transcriptional regulator</fullName>
    </recommendedName>
</protein>
<gene>
    <name evidence="1" type="ORF">WPS_09170</name>
</gene>
<proteinExistence type="predicted"/>
<evidence type="ECO:0000313" key="2">
    <source>
        <dbReference type="Proteomes" id="UP001317532"/>
    </source>
</evidence>
<organism evidence="1 2">
    <name type="scientific">Vulcanimicrobium alpinum</name>
    <dbReference type="NCBI Taxonomy" id="3016050"/>
    <lineage>
        <taxon>Bacteria</taxon>
        <taxon>Bacillati</taxon>
        <taxon>Vulcanimicrobiota</taxon>
        <taxon>Vulcanimicrobiia</taxon>
        <taxon>Vulcanimicrobiales</taxon>
        <taxon>Vulcanimicrobiaceae</taxon>
        <taxon>Vulcanimicrobium</taxon>
    </lineage>
</organism>
<dbReference type="InterPro" id="IPR003735">
    <property type="entry name" value="Metal_Tscrpt_repr"/>
</dbReference>
<evidence type="ECO:0000313" key="1">
    <source>
        <dbReference type="EMBL" id="BDE05641.1"/>
    </source>
</evidence>
<sequence>MVPAASKSDSRRLTLPDDEVRALQRRLRRVEGQIRAIQRMLDERADCHAVVQQMSAARGALDRSMVQLMVGSMAECMRDPRGAVDEREMRRLGERFAKLL</sequence>
<evidence type="ECO:0008006" key="3">
    <source>
        <dbReference type="Google" id="ProtNLM"/>
    </source>
</evidence>
<dbReference type="GO" id="GO:0045892">
    <property type="term" value="P:negative regulation of DNA-templated transcription"/>
    <property type="evidence" value="ECO:0007669"/>
    <property type="project" value="UniProtKB-ARBA"/>
</dbReference>